<gene>
    <name evidence="8" type="ORF">B1H20_29920</name>
</gene>
<dbReference type="GO" id="GO:0000271">
    <property type="term" value="P:polysaccharide biosynthetic process"/>
    <property type="evidence" value="ECO:0007669"/>
    <property type="project" value="TreeGrafter"/>
</dbReference>
<dbReference type="KEGG" id="svu:B1H20_29920"/>
<dbReference type="Gene3D" id="3.90.1150.10">
    <property type="entry name" value="Aspartate Aminotransferase, domain 1"/>
    <property type="match status" value="1"/>
</dbReference>
<dbReference type="GO" id="GO:0008483">
    <property type="term" value="F:transaminase activity"/>
    <property type="evidence" value="ECO:0007669"/>
    <property type="project" value="UniProtKB-KW"/>
</dbReference>
<comment type="similarity">
    <text evidence="5">Belongs to the DegT/DnrJ/EryC1 family. L-glutamine:2-deoxy-scyllo-inosose/scyllo-inosose aminotransferase subfamily.</text>
</comment>
<dbReference type="STRING" id="1935.B1H20_29920"/>
<evidence type="ECO:0000313" key="9">
    <source>
        <dbReference type="Proteomes" id="UP000192445"/>
    </source>
</evidence>
<dbReference type="InterPro" id="IPR015421">
    <property type="entry name" value="PyrdxlP-dep_Trfase_major"/>
</dbReference>
<dbReference type="InterPro" id="IPR015422">
    <property type="entry name" value="PyrdxlP-dep_Trfase_small"/>
</dbReference>
<dbReference type="InterPro" id="IPR000653">
    <property type="entry name" value="DegT/StrS_aminotransferase"/>
</dbReference>
<sequence>MTISEESAPAVDAAPVLSLGPDELPSWPQWDDGERTALLRALEQGQWWRAGGSEVSSFEREFAAYNGAPYALAVNSGTDALELALRVHGIGPGDEVIVPAFTFISTSLAVQNTGAVPVPADVDPGHQCLTPDAVRAVASARTRAILPVHMAGHMADLPELHKIAPEFDAVVIQDAAHAQGAARDGVLVGADPSIACYSFQNGKLMTAGEGGALTFPDRESFDRAYLLHAVGRPPQDTMYQHVTGGMNARMNEFSGAVLRSQLTRMAEHTRVREERGALLDELLAPVEGLRTQTRDPGITTNPHYMYLLTLEGDRFGPEARDRLVGLLKERNVPACVNFPPVYRTDGFWAGATEDTTVAQLAARCPQAELIGARGLWLHHRIMLAGPEVVHRVAEVIAAAVEEVGRP</sequence>
<evidence type="ECO:0000256" key="7">
    <source>
        <dbReference type="PIRSR" id="PIRSR000390-2"/>
    </source>
</evidence>
<comment type="cofactor">
    <cofactor evidence="1">
        <name>pyridoxal 5'-phosphate</name>
        <dbReference type="ChEBI" id="CHEBI:597326"/>
    </cofactor>
</comment>
<dbReference type="Pfam" id="PF01041">
    <property type="entry name" value="DegT_DnrJ_EryC1"/>
    <property type="match status" value="1"/>
</dbReference>
<evidence type="ECO:0000256" key="6">
    <source>
        <dbReference type="PIRSR" id="PIRSR000390-1"/>
    </source>
</evidence>
<accession>A0A1V0UJ67</accession>
<evidence type="ECO:0000256" key="4">
    <source>
        <dbReference type="ARBA" id="ARBA00022898"/>
    </source>
</evidence>
<protein>
    <submittedName>
        <fullName evidence="8">3-amino-5-hydroxybenzoic acid synthase</fullName>
    </submittedName>
</protein>
<dbReference type="AlphaFoldDB" id="A0A1V0UJ67"/>
<evidence type="ECO:0000313" key="8">
    <source>
        <dbReference type="EMBL" id="ARF65157.1"/>
    </source>
</evidence>
<dbReference type="EMBL" id="CP020570">
    <property type="protein sequence ID" value="ARF65157.1"/>
    <property type="molecule type" value="Genomic_DNA"/>
</dbReference>
<evidence type="ECO:0000256" key="2">
    <source>
        <dbReference type="ARBA" id="ARBA00022576"/>
    </source>
</evidence>
<keyword evidence="2" id="KW-0032">Aminotransferase</keyword>
<dbReference type="PIRSF" id="PIRSF000390">
    <property type="entry name" value="PLP_StrS"/>
    <property type="match status" value="1"/>
</dbReference>
<dbReference type="OrthoDB" id="9804264at2"/>
<evidence type="ECO:0000256" key="3">
    <source>
        <dbReference type="ARBA" id="ARBA00022679"/>
    </source>
</evidence>
<feature type="active site" description="Proton acceptor" evidence="6">
    <location>
        <position position="203"/>
    </location>
</feature>
<dbReference type="InterPro" id="IPR015424">
    <property type="entry name" value="PyrdxlP-dep_Trfase"/>
</dbReference>
<dbReference type="PANTHER" id="PTHR30244:SF34">
    <property type="entry name" value="DTDP-4-AMINO-4,6-DIDEOXYGALACTOSE TRANSAMINASE"/>
    <property type="match status" value="1"/>
</dbReference>
<dbReference type="GO" id="GO:0030170">
    <property type="term" value="F:pyridoxal phosphate binding"/>
    <property type="evidence" value="ECO:0007669"/>
    <property type="project" value="TreeGrafter"/>
</dbReference>
<dbReference type="CDD" id="cd00616">
    <property type="entry name" value="AHBA_syn"/>
    <property type="match status" value="1"/>
</dbReference>
<dbReference type="PANTHER" id="PTHR30244">
    <property type="entry name" value="TRANSAMINASE"/>
    <property type="match status" value="1"/>
</dbReference>
<dbReference type="Gene3D" id="3.40.640.10">
    <property type="entry name" value="Type I PLP-dependent aspartate aminotransferase-like (Major domain)"/>
    <property type="match status" value="1"/>
</dbReference>
<reference evidence="8 9" key="1">
    <citation type="submission" date="2017-03" db="EMBL/GenBank/DDBJ databases">
        <title>Complete Genome Sequence of a natural compounds producer, Streptomyces violaceus S21.</title>
        <authorList>
            <person name="Zhong C."/>
            <person name="Zhao Z."/>
            <person name="Fu J."/>
            <person name="Zong G."/>
            <person name="Qin R."/>
            <person name="Cao G."/>
        </authorList>
    </citation>
    <scope>NUCLEOTIDE SEQUENCE [LARGE SCALE GENOMIC DNA]</scope>
    <source>
        <strain evidence="8 9">S21</strain>
    </source>
</reference>
<feature type="modified residue" description="N6-(pyridoxal phosphate)lysine" evidence="7">
    <location>
        <position position="203"/>
    </location>
</feature>
<proteinExistence type="inferred from homology"/>
<keyword evidence="4 7" id="KW-0663">Pyridoxal phosphate</keyword>
<dbReference type="RefSeq" id="WP_083193577.1">
    <property type="nucleotide sequence ID" value="NZ_CP020570.1"/>
</dbReference>
<dbReference type="Proteomes" id="UP000192445">
    <property type="component" value="Chromosome"/>
</dbReference>
<name>A0A1V0UJ67_STRVN</name>
<organism evidence="8 9">
    <name type="scientific">Streptomyces violaceoruber</name>
    <dbReference type="NCBI Taxonomy" id="1935"/>
    <lineage>
        <taxon>Bacteria</taxon>
        <taxon>Bacillati</taxon>
        <taxon>Actinomycetota</taxon>
        <taxon>Actinomycetes</taxon>
        <taxon>Kitasatosporales</taxon>
        <taxon>Streptomycetaceae</taxon>
        <taxon>Streptomyces</taxon>
        <taxon>Streptomyces violaceoruber group</taxon>
    </lineage>
</organism>
<evidence type="ECO:0000256" key="5">
    <source>
        <dbReference type="ARBA" id="ARBA00038398"/>
    </source>
</evidence>
<evidence type="ECO:0000256" key="1">
    <source>
        <dbReference type="ARBA" id="ARBA00001933"/>
    </source>
</evidence>
<keyword evidence="3" id="KW-0808">Transferase</keyword>
<dbReference type="SUPFAM" id="SSF53383">
    <property type="entry name" value="PLP-dependent transferases"/>
    <property type="match status" value="1"/>
</dbReference>